<dbReference type="PANTHER" id="PTHR45947:SF3">
    <property type="entry name" value="SULFOQUINOVOSYL TRANSFERASE SQD2"/>
    <property type="match status" value="1"/>
</dbReference>
<dbReference type="AlphaFoldDB" id="A0A2S9JK53"/>
<evidence type="ECO:0000259" key="1">
    <source>
        <dbReference type="Pfam" id="PF00534"/>
    </source>
</evidence>
<gene>
    <name evidence="3" type="ORF">C5750_14065</name>
</gene>
<evidence type="ECO:0000313" key="4">
    <source>
        <dbReference type="Proteomes" id="UP000238563"/>
    </source>
</evidence>
<dbReference type="Pfam" id="PF00534">
    <property type="entry name" value="Glycos_transf_1"/>
    <property type="match status" value="1"/>
</dbReference>
<dbReference type="InterPro" id="IPR001296">
    <property type="entry name" value="Glyco_trans_1"/>
</dbReference>
<dbReference type="GO" id="GO:0016757">
    <property type="term" value="F:glycosyltransferase activity"/>
    <property type="evidence" value="ECO:0007669"/>
    <property type="project" value="InterPro"/>
</dbReference>
<comment type="caution">
    <text evidence="3">The sequence shown here is derived from an EMBL/GenBank/DDBJ whole genome shotgun (WGS) entry which is preliminary data.</text>
</comment>
<accession>A0A2S9JK53</accession>
<dbReference type="InterPro" id="IPR028098">
    <property type="entry name" value="Glyco_trans_4-like_N"/>
</dbReference>
<evidence type="ECO:0000313" key="3">
    <source>
        <dbReference type="EMBL" id="PRD53483.1"/>
    </source>
</evidence>
<proteinExistence type="predicted"/>
<protein>
    <submittedName>
        <fullName evidence="3">Glycosyl transferase</fullName>
    </submittedName>
</protein>
<dbReference type="OrthoDB" id="9790710at2"/>
<dbReference type="PANTHER" id="PTHR45947">
    <property type="entry name" value="SULFOQUINOVOSYL TRANSFERASE SQD2"/>
    <property type="match status" value="1"/>
</dbReference>
<dbReference type="Gene3D" id="3.40.50.2000">
    <property type="entry name" value="Glycogen Phosphorylase B"/>
    <property type="match status" value="2"/>
</dbReference>
<sequence length="386" mass="42221">MADGRGAARQPTVMMLGLRGIPEVQGGVEKHVEELSRHFVDKGWDVTVLGRRRYLLTPDPYTWKRVKVHPLWSPGSVKFEAIAHTALGVLFAAYHRPDILHIHAIGPALLTPLARLLGLKVVVTHHGYDYDRQKWGGLAKLMLKLGEKAGMRFASGRIAVSNDIARTMESRYGVPVQYVPNGVTIRRSQADTGILGKLGLTPRRYIMLVARIVPEKRQHDLIAAFAKLADPTVRLVLVGSAEYMAQYSQDIETRAADVPGVILAGMQTGDDLSILYENAGLFVLPSSHEGMPIALLEAMGAGLPVLASDITANLEIGLPAQDYFPLGDIEQLAAAMRSKLAVPFDPRKAAEQGALVAEQYGWMNIADQTLDVYNAVLKRKMPKVQG</sequence>
<name>A0A2S9JK53_9HYPH</name>
<keyword evidence="3" id="KW-0808">Transferase</keyword>
<organism evidence="3 4">
    <name type="scientific">Phyllobacterium myrsinacearum</name>
    <dbReference type="NCBI Taxonomy" id="28101"/>
    <lineage>
        <taxon>Bacteria</taxon>
        <taxon>Pseudomonadati</taxon>
        <taxon>Pseudomonadota</taxon>
        <taxon>Alphaproteobacteria</taxon>
        <taxon>Hyphomicrobiales</taxon>
        <taxon>Phyllobacteriaceae</taxon>
        <taxon>Phyllobacterium</taxon>
    </lineage>
</organism>
<feature type="domain" description="Glycosyltransferase subfamily 4-like N-terminal" evidence="2">
    <location>
        <begin position="26"/>
        <end position="185"/>
    </location>
</feature>
<reference evidence="3 4" key="1">
    <citation type="submission" date="2018-02" db="EMBL/GenBank/DDBJ databases">
        <title>The draft genome of Phyllobacterium myrsinacearum DSM5892.</title>
        <authorList>
            <person name="Li L."/>
            <person name="Liu L."/>
            <person name="Zhang X."/>
            <person name="Wang T."/>
        </authorList>
    </citation>
    <scope>NUCLEOTIDE SEQUENCE [LARGE SCALE GENOMIC DNA]</scope>
    <source>
        <strain evidence="3 4">DSM 5892</strain>
    </source>
</reference>
<feature type="domain" description="Glycosyl transferase family 1" evidence="1">
    <location>
        <begin position="202"/>
        <end position="343"/>
    </location>
</feature>
<dbReference type="RefSeq" id="WP_105734485.1">
    <property type="nucleotide sequence ID" value="NZ_PVBT01000003.1"/>
</dbReference>
<dbReference type="Pfam" id="PF13439">
    <property type="entry name" value="Glyco_transf_4"/>
    <property type="match status" value="1"/>
</dbReference>
<dbReference type="CDD" id="cd03801">
    <property type="entry name" value="GT4_PimA-like"/>
    <property type="match status" value="1"/>
</dbReference>
<keyword evidence="4" id="KW-1185">Reference proteome</keyword>
<evidence type="ECO:0000259" key="2">
    <source>
        <dbReference type="Pfam" id="PF13439"/>
    </source>
</evidence>
<dbReference type="Proteomes" id="UP000238563">
    <property type="component" value="Unassembled WGS sequence"/>
</dbReference>
<dbReference type="EMBL" id="PVBT01000003">
    <property type="protein sequence ID" value="PRD53483.1"/>
    <property type="molecule type" value="Genomic_DNA"/>
</dbReference>
<dbReference type="InterPro" id="IPR050194">
    <property type="entry name" value="Glycosyltransferase_grp1"/>
</dbReference>
<dbReference type="SUPFAM" id="SSF53756">
    <property type="entry name" value="UDP-Glycosyltransferase/glycogen phosphorylase"/>
    <property type="match status" value="1"/>
</dbReference>